<evidence type="ECO:0000313" key="2">
    <source>
        <dbReference type="Proteomes" id="UP001328107"/>
    </source>
</evidence>
<comment type="caution">
    <text evidence="1">The sequence shown here is derived from an EMBL/GenBank/DDBJ whole genome shotgun (WGS) entry which is preliminary data.</text>
</comment>
<dbReference type="AlphaFoldDB" id="A0AAN5D099"/>
<protein>
    <submittedName>
        <fullName evidence="1">Uncharacterized protein</fullName>
    </submittedName>
</protein>
<organism evidence="1 2">
    <name type="scientific">Pristionchus mayeri</name>
    <dbReference type="NCBI Taxonomy" id="1317129"/>
    <lineage>
        <taxon>Eukaryota</taxon>
        <taxon>Metazoa</taxon>
        <taxon>Ecdysozoa</taxon>
        <taxon>Nematoda</taxon>
        <taxon>Chromadorea</taxon>
        <taxon>Rhabditida</taxon>
        <taxon>Rhabditina</taxon>
        <taxon>Diplogasteromorpha</taxon>
        <taxon>Diplogasteroidea</taxon>
        <taxon>Neodiplogasteridae</taxon>
        <taxon>Pristionchus</taxon>
    </lineage>
</organism>
<keyword evidence="2" id="KW-1185">Reference proteome</keyword>
<name>A0AAN5D099_9BILA</name>
<dbReference type="EMBL" id="BTRK01000005">
    <property type="protein sequence ID" value="GMR53959.1"/>
    <property type="molecule type" value="Genomic_DNA"/>
</dbReference>
<feature type="non-terminal residue" evidence="1">
    <location>
        <position position="1"/>
    </location>
</feature>
<reference evidence="2" key="1">
    <citation type="submission" date="2022-10" db="EMBL/GenBank/DDBJ databases">
        <title>Genome assembly of Pristionchus species.</title>
        <authorList>
            <person name="Yoshida K."/>
            <person name="Sommer R.J."/>
        </authorList>
    </citation>
    <scope>NUCLEOTIDE SEQUENCE [LARGE SCALE GENOMIC DNA]</scope>
    <source>
        <strain evidence="2">RS5460</strain>
    </source>
</reference>
<evidence type="ECO:0000313" key="1">
    <source>
        <dbReference type="EMBL" id="GMR53959.1"/>
    </source>
</evidence>
<proteinExistence type="predicted"/>
<gene>
    <name evidence="1" type="ORF">PMAYCL1PPCAC_24154</name>
</gene>
<dbReference type="Proteomes" id="UP001328107">
    <property type="component" value="Unassembled WGS sequence"/>
</dbReference>
<accession>A0AAN5D099</accession>
<sequence>LRGCVYVLTSRRVIVHFVDVQLKLDQLIVTQVAEHSLHHVVSDPFILSIEKSIRPPVHLSEQRFNDKPRRHDLPQRVIVVGEDEMETLIMCPKKLYQLEPPLEVIPLVKGNHRGKVSSKHLLRNNTDYPIHVDLRKVDGSSSTRVDPRSSAFMAFHRGEDALKKESYSIKYRLEKNSGSYETREVELYVKDV</sequence>